<dbReference type="GO" id="GO:0005634">
    <property type="term" value="C:nucleus"/>
    <property type="evidence" value="ECO:0007669"/>
    <property type="project" value="UniProtKB-SubCell"/>
</dbReference>
<dbReference type="eggNOG" id="ENOG502QPKR">
    <property type="taxonomic scope" value="Eukaryota"/>
</dbReference>
<evidence type="ECO:0000256" key="3">
    <source>
        <dbReference type="SAM" id="MobiDB-lite"/>
    </source>
</evidence>
<dbReference type="Gene3D" id="3.90.1150.10">
    <property type="entry name" value="Aspartate Aminotransferase, domain 1"/>
    <property type="match status" value="1"/>
</dbReference>
<feature type="compositionally biased region" description="Polar residues" evidence="3">
    <location>
        <begin position="1"/>
        <end position="20"/>
    </location>
</feature>
<dbReference type="SUPFAM" id="SSF55961">
    <property type="entry name" value="Bet v1-like"/>
    <property type="match status" value="1"/>
</dbReference>
<organism evidence="5">
    <name type="scientific">Oryza glumipatula</name>
    <dbReference type="NCBI Taxonomy" id="40148"/>
    <lineage>
        <taxon>Eukaryota</taxon>
        <taxon>Viridiplantae</taxon>
        <taxon>Streptophyta</taxon>
        <taxon>Embryophyta</taxon>
        <taxon>Tracheophyta</taxon>
        <taxon>Spermatophyta</taxon>
        <taxon>Magnoliopsida</taxon>
        <taxon>Liliopsida</taxon>
        <taxon>Poales</taxon>
        <taxon>Poaceae</taxon>
        <taxon>BOP clade</taxon>
        <taxon>Oryzoideae</taxon>
        <taxon>Oryzeae</taxon>
        <taxon>Oryzinae</taxon>
        <taxon>Oryza</taxon>
    </lineage>
</organism>
<evidence type="ECO:0000313" key="6">
    <source>
        <dbReference type="Proteomes" id="UP000026961"/>
    </source>
</evidence>
<dbReference type="GO" id="GO:0008289">
    <property type="term" value="F:lipid binding"/>
    <property type="evidence" value="ECO:0007669"/>
    <property type="project" value="InterPro"/>
</dbReference>
<dbReference type="PANTHER" id="PTHR45950">
    <property type="entry name" value="HOMEOBOX-LEUCINE ZIPPER PROTEIN ATHB-14"/>
    <property type="match status" value="1"/>
</dbReference>
<dbReference type="InterPro" id="IPR044830">
    <property type="entry name" value="HD-Zip_III"/>
</dbReference>
<sequence>MRALRSSKNMAITDQATTLRQAGEPVIGLAAGEPDFDTPASLPRSTYADVAASSSSSRSSSTSAPPAPEADPPTRRRAVLCRLSPQARQQWHRSTSSLDVAMNSVAVLGDGEGEITCIATSVFACLLIRRPPLSPSRGTEGILDGGHWPCSKGPSTFLLILVLTAAAFAAEAAGDGCSAGCELALASSSSSASTPILSSSSPRRVALSSPLPASSVDVFISSPFVRMGPTADQARAPQIDWRHSFSPSFGAALLKEWIGVNQQRCGLCSDLGRGGYKNTAMRSGAVCGGPSMPADGDGSLHLRIPHQHAALQVKLLYMQARTDKPENFCGKFLAQPEIPKLKSVFSLQLYAPTTLAPAHNFWLLRYTSILGDGSLVVCERSLSSKQGGPSMPLVQPFIRDEMLPSGFLIRPSDGGGSVIHIVDHMDLEPWSVPEVVRPLYESSALVAQKISMASCKIQSLRCLRQVAYKDTRSVITGWGRKLAALHALSQKAHHVGLLNSRCFLVLAMNLLQFKSVKNNFACSLFRGFNEVLNGLADDGWSVIESDGIDDVCISVNSSKVTGCNATFSSGLTIVSTGVLCAKASMLMSLLHHYCNFCANTSHNGPTMKPNFCNLPMSRLGGFSGQVILPLAHTFEPAEFLEVIKLGNTRNYQDTLVHRDLFLLQMYNGVEESSAGTCSELIFAPIDASFSDDSPLLPSGFYIIPIDSPLSNCMLDLASMLEAATPRSRISGINSSGCAAAASSKAVMTIAFQFAFESHLQGSVPAMAQQYMCSIISSVQRIAVVLSSSRLIPPGVAAATQHAPATRCCPDGFARAIDFILELNSSNLQMPTAAVMPVFTFANRRWRRRQAQDGGGGYSKMRNVSTDYGSLSIFVFPRIDLYSIEYGLLVWQLLIMMNFQAARKGAPLALVKKKEGISFAVFGGFCVLHDATEYCSDWHQGMN</sequence>
<keyword evidence="6" id="KW-1185">Reference proteome</keyword>
<feature type="domain" description="START" evidence="4">
    <location>
        <begin position="355"/>
        <end position="443"/>
    </location>
</feature>
<dbReference type="InterPro" id="IPR023393">
    <property type="entry name" value="START-like_dom_sf"/>
</dbReference>
<dbReference type="SMART" id="SM00234">
    <property type="entry name" value="START"/>
    <property type="match status" value="1"/>
</dbReference>
<evidence type="ECO:0000313" key="5">
    <source>
        <dbReference type="EnsemblPlants" id="OGLUM06G29150.6"/>
    </source>
</evidence>
<dbReference type="GO" id="GO:0003700">
    <property type="term" value="F:DNA-binding transcription factor activity"/>
    <property type="evidence" value="ECO:0007669"/>
    <property type="project" value="InterPro"/>
</dbReference>
<dbReference type="Gramene" id="OGLUM06G29150.6">
    <property type="protein sequence ID" value="OGLUM06G29150.6"/>
    <property type="gene ID" value="OGLUM06G29150"/>
</dbReference>
<accession>A0A0E0AEI5</accession>
<dbReference type="STRING" id="40148.A0A0E0AEI5"/>
<protein>
    <recommendedName>
        <fullName evidence="4">START domain-containing protein</fullName>
    </recommendedName>
</protein>
<evidence type="ECO:0000256" key="1">
    <source>
        <dbReference type="ARBA" id="ARBA00004123"/>
    </source>
</evidence>
<dbReference type="AlphaFoldDB" id="A0A0E0AEI5"/>
<name>A0A0E0AEI5_9ORYZ</name>
<proteinExistence type="predicted"/>
<dbReference type="InterPro" id="IPR015422">
    <property type="entry name" value="PyrdxlP-dep_Trfase_small"/>
</dbReference>
<dbReference type="PANTHER" id="PTHR45950:SF1">
    <property type="entry name" value="HOMEOBOX-LEUCINE ZIPPER PROTEIN ATHB-15"/>
    <property type="match status" value="1"/>
</dbReference>
<dbReference type="Proteomes" id="UP000026961">
    <property type="component" value="Chromosome 6"/>
</dbReference>
<comment type="subcellular location">
    <subcellularLocation>
        <location evidence="1">Nucleus</location>
    </subcellularLocation>
</comment>
<evidence type="ECO:0000259" key="4">
    <source>
        <dbReference type="PROSITE" id="PS50848"/>
    </source>
</evidence>
<keyword evidence="2" id="KW-0539">Nucleus</keyword>
<dbReference type="EnsemblPlants" id="OGLUM06G29150.6">
    <property type="protein sequence ID" value="OGLUM06G29150.6"/>
    <property type="gene ID" value="OGLUM06G29150"/>
</dbReference>
<dbReference type="Gene3D" id="3.30.530.20">
    <property type="match status" value="1"/>
</dbReference>
<reference evidence="5" key="2">
    <citation type="submission" date="2018-05" db="EMBL/GenBank/DDBJ databases">
        <title>OgluRS3 (Oryza glumaepatula Reference Sequence Version 3).</title>
        <authorList>
            <person name="Zhang J."/>
            <person name="Kudrna D."/>
            <person name="Lee S."/>
            <person name="Talag J."/>
            <person name="Welchert J."/>
            <person name="Wing R.A."/>
        </authorList>
    </citation>
    <scope>NUCLEOTIDE SEQUENCE [LARGE SCALE GENOMIC DNA]</scope>
</reference>
<reference evidence="5" key="1">
    <citation type="submission" date="2015-04" db="UniProtKB">
        <authorList>
            <consortium name="EnsemblPlants"/>
        </authorList>
    </citation>
    <scope>IDENTIFICATION</scope>
</reference>
<dbReference type="PROSITE" id="PS50848">
    <property type="entry name" value="START"/>
    <property type="match status" value="1"/>
</dbReference>
<evidence type="ECO:0000256" key="2">
    <source>
        <dbReference type="ARBA" id="ARBA00023242"/>
    </source>
</evidence>
<feature type="region of interest" description="Disordered" evidence="3">
    <location>
        <begin position="1"/>
        <end position="75"/>
    </location>
</feature>
<feature type="compositionally biased region" description="Low complexity" evidence="3">
    <location>
        <begin position="51"/>
        <end position="64"/>
    </location>
</feature>
<dbReference type="InterPro" id="IPR002913">
    <property type="entry name" value="START_lipid-bd_dom"/>
</dbReference>
<dbReference type="Pfam" id="PF01852">
    <property type="entry name" value="START"/>
    <property type="match status" value="1"/>
</dbReference>